<dbReference type="RefSeq" id="WP_135992720.1">
    <property type="nucleotide sequence ID" value="NZ_CARMWJ010000021.1"/>
</dbReference>
<organism evidence="2 3">
    <name type="scientific">Muribaculum intestinale</name>
    <dbReference type="NCBI Taxonomy" id="1796646"/>
    <lineage>
        <taxon>Bacteria</taxon>
        <taxon>Pseudomonadati</taxon>
        <taxon>Bacteroidota</taxon>
        <taxon>Bacteroidia</taxon>
        <taxon>Bacteroidales</taxon>
        <taxon>Muribaculaceae</taxon>
        <taxon>Muribaculum</taxon>
    </lineage>
</organism>
<reference evidence="2 3" key="1">
    <citation type="submission" date="2019-04" db="EMBL/GenBank/DDBJ databases">
        <title>Microbes associate with the intestines of laboratory mice.</title>
        <authorList>
            <person name="Navarre W."/>
            <person name="Wong E."/>
            <person name="Huang K."/>
            <person name="Tropini C."/>
            <person name="Ng K."/>
            <person name="Yu B."/>
        </authorList>
    </citation>
    <scope>NUCLEOTIDE SEQUENCE [LARGE SCALE GENOMIC DNA]</scope>
    <source>
        <strain evidence="2 3">NM06_A21</strain>
    </source>
</reference>
<dbReference type="InterPro" id="IPR001387">
    <property type="entry name" value="Cro/C1-type_HTH"/>
</dbReference>
<dbReference type="Proteomes" id="UP000306630">
    <property type="component" value="Unassembled WGS sequence"/>
</dbReference>
<feature type="region of interest" description="Disordered" evidence="1">
    <location>
        <begin position="118"/>
        <end position="172"/>
    </location>
</feature>
<dbReference type="GO" id="GO:0003677">
    <property type="term" value="F:DNA binding"/>
    <property type="evidence" value="ECO:0007669"/>
    <property type="project" value="InterPro"/>
</dbReference>
<protein>
    <submittedName>
        <fullName evidence="2">XRE family transcriptional regulator</fullName>
    </submittedName>
</protein>
<comment type="caution">
    <text evidence="2">The sequence shown here is derived from an EMBL/GenBank/DDBJ whole genome shotgun (WGS) entry which is preliminary data.</text>
</comment>
<dbReference type="EMBL" id="SRYD01000004">
    <property type="protein sequence ID" value="TGY76260.1"/>
    <property type="molecule type" value="Genomic_DNA"/>
</dbReference>
<proteinExistence type="predicted"/>
<dbReference type="Gene3D" id="1.10.260.40">
    <property type="entry name" value="lambda repressor-like DNA-binding domains"/>
    <property type="match status" value="1"/>
</dbReference>
<dbReference type="AlphaFoldDB" id="A0A4S2G2T9"/>
<evidence type="ECO:0000256" key="1">
    <source>
        <dbReference type="SAM" id="MobiDB-lite"/>
    </source>
</evidence>
<name>A0A4S2G2T9_9BACT</name>
<evidence type="ECO:0000313" key="2">
    <source>
        <dbReference type="EMBL" id="TGY76260.1"/>
    </source>
</evidence>
<accession>A0A4S2G2T9</accession>
<dbReference type="CDD" id="cd00093">
    <property type="entry name" value="HTH_XRE"/>
    <property type="match status" value="1"/>
</dbReference>
<dbReference type="InterPro" id="IPR010982">
    <property type="entry name" value="Lambda_DNA-bd_dom_sf"/>
</dbReference>
<sequence>MQSKFANENILLQNTNLQFAKIYFTFAFSKLQNQTLKMDISSRLKEFLDYTGMQSTQFADSCGIPRPSFSQLLRGRNKKVSDEVITKIHESFPQLSILWLMFGEGNMVTSSNIEISEPENAGSPLLHANQHLDNEPNNPETGNPCNHRELSQSTNIPPLPGINVPDSVPDNTPFAISSSSAVKNNTSPSCNTASALNNVQHDSMPIIGINSNDAGQRRVVSIMVFYNDNSFETFVPEKTK</sequence>
<dbReference type="SUPFAM" id="SSF47413">
    <property type="entry name" value="lambda repressor-like DNA-binding domains"/>
    <property type="match status" value="1"/>
</dbReference>
<feature type="compositionally biased region" description="Polar residues" evidence="1">
    <location>
        <begin position="135"/>
        <end position="144"/>
    </location>
</feature>
<evidence type="ECO:0000313" key="3">
    <source>
        <dbReference type="Proteomes" id="UP000306630"/>
    </source>
</evidence>
<gene>
    <name evidence="2" type="ORF">E5333_01635</name>
</gene>